<keyword evidence="1" id="KW-1133">Transmembrane helix</keyword>
<dbReference type="Proteomes" id="UP000054498">
    <property type="component" value="Unassembled WGS sequence"/>
</dbReference>
<sequence>MVNQFEKNDPRFIGGKTLLHYFGVADQSAWANIGAIFGFFGVFMVFTWLVLSFRRYERR</sequence>
<evidence type="ECO:0000313" key="3">
    <source>
        <dbReference type="Proteomes" id="UP000054498"/>
    </source>
</evidence>
<dbReference type="EMBL" id="KK101727">
    <property type="protein sequence ID" value="KIY99843.1"/>
    <property type="molecule type" value="Genomic_DNA"/>
</dbReference>
<name>A0A0D2KX26_9CHLO</name>
<accession>A0A0D2KX26</accession>
<keyword evidence="1" id="KW-0472">Membrane</keyword>
<dbReference type="KEGG" id="mng:MNEG_8114"/>
<evidence type="ECO:0000313" key="2">
    <source>
        <dbReference type="EMBL" id="KIY99843.1"/>
    </source>
</evidence>
<evidence type="ECO:0008006" key="4">
    <source>
        <dbReference type="Google" id="ProtNLM"/>
    </source>
</evidence>
<reference evidence="2 3" key="1">
    <citation type="journal article" date="2013" name="BMC Genomics">
        <title>Reconstruction of the lipid metabolism for the microalga Monoraphidium neglectum from its genome sequence reveals characteristics suitable for biofuel production.</title>
        <authorList>
            <person name="Bogen C."/>
            <person name="Al-Dilaimi A."/>
            <person name="Albersmeier A."/>
            <person name="Wichmann J."/>
            <person name="Grundmann M."/>
            <person name="Rupp O."/>
            <person name="Lauersen K.J."/>
            <person name="Blifernez-Klassen O."/>
            <person name="Kalinowski J."/>
            <person name="Goesmann A."/>
            <person name="Mussgnug J.H."/>
            <person name="Kruse O."/>
        </authorList>
    </citation>
    <scope>NUCLEOTIDE SEQUENCE [LARGE SCALE GENOMIC DNA]</scope>
    <source>
        <strain evidence="2 3">SAG 48.87</strain>
    </source>
</reference>
<protein>
    <recommendedName>
        <fullName evidence="4">CDR ABC transporter domain-containing protein</fullName>
    </recommendedName>
</protein>
<organism evidence="2 3">
    <name type="scientific">Monoraphidium neglectum</name>
    <dbReference type="NCBI Taxonomy" id="145388"/>
    <lineage>
        <taxon>Eukaryota</taxon>
        <taxon>Viridiplantae</taxon>
        <taxon>Chlorophyta</taxon>
        <taxon>core chlorophytes</taxon>
        <taxon>Chlorophyceae</taxon>
        <taxon>CS clade</taxon>
        <taxon>Sphaeropleales</taxon>
        <taxon>Selenastraceae</taxon>
        <taxon>Monoraphidium</taxon>
    </lineage>
</organism>
<dbReference type="RefSeq" id="XP_013898863.1">
    <property type="nucleotide sequence ID" value="XM_014043409.1"/>
</dbReference>
<dbReference type="GeneID" id="25740990"/>
<proteinExistence type="predicted"/>
<keyword evidence="1" id="KW-0812">Transmembrane</keyword>
<dbReference type="AlphaFoldDB" id="A0A0D2KX26"/>
<feature type="transmembrane region" description="Helical" evidence="1">
    <location>
        <begin position="29"/>
        <end position="51"/>
    </location>
</feature>
<evidence type="ECO:0000256" key="1">
    <source>
        <dbReference type="SAM" id="Phobius"/>
    </source>
</evidence>
<keyword evidence="3" id="KW-1185">Reference proteome</keyword>
<gene>
    <name evidence="2" type="ORF">MNEG_8114</name>
</gene>